<comment type="caution">
    <text evidence="2">The sequence shown here is derived from an EMBL/GenBank/DDBJ whole genome shotgun (WGS) entry which is preliminary data.</text>
</comment>
<evidence type="ECO:0000256" key="1">
    <source>
        <dbReference type="SAM" id="SignalP"/>
    </source>
</evidence>
<feature type="chain" id="PRO_5042812717" evidence="1">
    <location>
        <begin position="24"/>
        <end position="115"/>
    </location>
</feature>
<keyword evidence="3" id="KW-1185">Reference proteome</keyword>
<reference evidence="2 3" key="1">
    <citation type="journal article" date="2023" name="G3 (Bethesda)">
        <title>A haplotype-resolved chromosome-scale genome for Quercus rubra L. provides insights into the genetics of adaptive traits for red oak species.</title>
        <authorList>
            <person name="Kapoor B."/>
            <person name="Jenkins J."/>
            <person name="Schmutz J."/>
            <person name="Zhebentyayeva T."/>
            <person name="Kuelheim C."/>
            <person name="Coggeshall M."/>
            <person name="Heim C."/>
            <person name="Lasky J.R."/>
            <person name="Leites L."/>
            <person name="Islam-Faridi N."/>
            <person name="Romero-Severson J."/>
            <person name="DeLeo V.L."/>
            <person name="Lucas S.M."/>
            <person name="Lazic D."/>
            <person name="Gailing O."/>
            <person name="Carlson J."/>
            <person name="Staton M."/>
        </authorList>
    </citation>
    <scope>NUCLEOTIDE SEQUENCE [LARGE SCALE GENOMIC DNA]</scope>
    <source>
        <strain evidence="2">Pseudo-F2</strain>
    </source>
</reference>
<protein>
    <submittedName>
        <fullName evidence="2">Uncharacterized protein</fullName>
    </submittedName>
</protein>
<feature type="signal peptide" evidence="1">
    <location>
        <begin position="1"/>
        <end position="23"/>
    </location>
</feature>
<dbReference type="Gene3D" id="3.80.10.10">
    <property type="entry name" value="Ribonuclease Inhibitor"/>
    <property type="match status" value="1"/>
</dbReference>
<dbReference type="InterPro" id="IPR032675">
    <property type="entry name" value="LRR_dom_sf"/>
</dbReference>
<dbReference type="AlphaFoldDB" id="A0AAN7IA96"/>
<gene>
    <name evidence="2" type="ORF">RGQ29_005093</name>
</gene>
<name>A0AAN7IA96_QUERU</name>
<sequence length="115" mass="13582">MGRIWFVLKVDFLCFDLFHLSNLYYLEEWRVEQGAMPSLFCLEIEFCGSLKTIPDGLRFITTLQELKIKNMTKSFTDRLHEGGPDFDKVKHVKFHGLICLHRFIKHILQCLCVVM</sequence>
<organism evidence="2 3">
    <name type="scientific">Quercus rubra</name>
    <name type="common">Northern red oak</name>
    <name type="synonym">Quercus borealis</name>
    <dbReference type="NCBI Taxonomy" id="3512"/>
    <lineage>
        <taxon>Eukaryota</taxon>
        <taxon>Viridiplantae</taxon>
        <taxon>Streptophyta</taxon>
        <taxon>Embryophyta</taxon>
        <taxon>Tracheophyta</taxon>
        <taxon>Spermatophyta</taxon>
        <taxon>Magnoliopsida</taxon>
        <taxon>eudicotyledons</taxon>
        <taxon>Gunneridae</taxon>
        <taxon>Pentapetalae</taxon>
        <taxon>rosids</taxon>
        <taxon>fabids</taxon>
        <taxon>Fagales</taxon>
        <taxon>Fagaceae</taxon>
        <taxon>Quercus</taxon>
    </lineage>
</organism>
<dbReference type="Proteomes" id="UP001324115">
    <property type="component" value="Unassembled WGS sequence"/>
</dbReference>
<keyword evidence="1" id="KW-0732">Signal</keyword>
<dbReference type="EMBL" id="JAXUIC010000011">
    <property type="protein sequence ID" value="KAK4562459.1"/>
    <property type="molecule type" value="Genomic_DNA"/>
</dbReference>
<evidence type="ECO:0000313" key="2">
    <source>
        <dbReference type="EMBL" id="KAK4562459.1"/>
    </source>
</evidence>
<accession>A0AAN7IA96</accession>
<evidence type="ECO:0000313" key="3">
    <source>
        <dbReference type="Proteomes" id="UP001324115"/>
    </source>
</evidence>
<proteinExistence type="predicted"/>